<protein>
    <recommendedName>
        <fullName evidence="10">dITP/XTP pyrophosphatase</fullName>
        <ecNumber evidence="10">3.6.1.66</ecNumber>
    </recommendedName>
    <alternativeName>
        <fullName evidence="10">Non-canonical purine NTP pyrophosphatase</fullName>
    </alternativeName>
    <alternativeName>
        <fullName evidence="10">Non-standard purine NTP pyrophosphatase</fullName>
    </alternativeName>
    <alternativeName>
        <fullName evidence="10">Nucleoside-triphosphate diphosphatase</fullName>
    </alternativeName>
    <alternativeName>
        <fullName evidence="10">Nucleoside-triphosphate pyrophosphatase</fullName>
        <shortName evidence="10">NTPase</shortName>
    </alternativeName>
</protein>
<evidence type="ECO:0000256" key="3">
    <source>
        <dbReference type="ARBA" id="ARBA00022723"/>
    </source>
</evidence>
<comment type="catalytic activity">
    <reaction evidence="8 10">
        <text>dITP + H2O = dIMP + diphosphate + H(+)</text>
        <dbReference type="Rhea" id="RHEA:28342"/>
        <dbReference type="ChEBI" id="CHEBI:15377"/>
        <dbReference type="ChEBI" id="CHEBI:15378"/>
        <dbReference type="ChEBI" id="CHEBI:33019"/>
        <dbReference type="ChEBI" id="CHEBI:61194"/>
        <dbReference type="ChEBI" id="CHEBI:61382"/>
        <dbReference type="EC" id="3.6.1.66"/>
    </reaction>
</comment>
<dbReference type="GO" id="GO:0017111">
    <property type="term" value="F:ribonucleoside triphosphate phosphatase activity"/>
    <property type="evidence" value="ECO:0007669"/>
    <property type="project" value="InterPro"/>
</dbReference>
<dbReference type="FunFam" id="3.90.950.10:FF:000001">
    <property type="entry name" value="dITP/XTP pyrophosphatase"/>
    <property type="match status" value="1"/>
</dbReference>
<comment type="cofactor">
    <cofactor evidence="10">
        <name>Mg(2+)</name>
        <dbReference type="ChEBI" id="CHEBI:18420"/>
    </cofactor>
    <text evidence="10">Binds 1 Mg(2+) ion per subunit.</text>
</comment>
<evidence type="ECO:0000256" key="10">
    <source>
        <dbReference type="HAMAP-Rule" id="MF_01405"/>
    </source>
</evidence>
<dbReference type="InterPro" id="IPR020922">
    <property type="entry name" value="dITP/XTP_pyrophosphatase"/>
</dbReference>
<dbReference type="PANTHER" id="PTHR11067:SF9">
    <property type="entry name" value="INOSINE TRIPHOSPHATE PYROPHOSPHATASE"/>
    <property type="match status" value="1"/>
</dbReference>
<dbReference type="Pfam" id="PF01725">
    <property type="entry name" value="Ham1p_like"/>
    <property type="match status" value="1"/>
</dbReference>
<feature type="active site" description="Proton acceptor" evidence="10">
    <location>
        <position position="69"/>
    </location>
</feature>
<evidence type="ECO:0000313" key="12">
    <source>
        <dbReference type="EMBL" id="ASK70008.1"/>
    </source>
</evidence>
<dbReference type="GeneID" id="75187889"/>
<comment type="subunit">
    <text evidence="2 10">Homodimer.</text>
</comment>
<dbReference type="GO" id="GO:0005829">
    <property type="term" value="C:cytosol"/>
    <property type="evidence" value="ECO:0007669"/>
    <property type="project" value="TreeGrafter"/>
</dbReference>
<evidence type="ECO:0000256" key="7">
    <source>
        <dbReference type="ARBA" id="ARBA00023080"/>
    </source>
</evidence>
<dbReference type="InterPro" id="IPR002637">
    <property type="entry name" value="RdgB/HAM1"/>
</dbReference>
<dbReference type="Proteomes" id="UP000198367">
    <property type="component" value="Chromosome"/>
</dbReference>
<keyword evidence="3 10" id="KW-0479">Metal-binding</keyword>
<dbReference type="KEGG" id="sbj:CF168_14695"/>
<dbReference type="InterPro" id="IPR029001">
    <property type="entry name" value="ITPase-like_fam"/>
</dbReference>
<evidence type="ECO:0000256" key="5">
    <source>
        <dbReference type="ARBA" id="ARBA00022801"/>
    </source>
</evidence>
<evidence type="ECO:0000256" key="6">
    <source>
        <dbReference type="ARBA" id="ARBA00022842"/>
    </source>
</evidence>
<dbReference type="GO" id="GO:0009117">
    <property type="term" value="P:nucleotide metabolic process"/>
    <property type="evidence" value="ECO:0007669"/>
    <property type="project" value="UniProtKB-KW"/>
</dbReference>
<feature type="binding site" evidence="10">
    <location>
        <position position="70"/>
    </location>
    <ligand>
        <name>substrate</name>
    </ligand>
</feature>
<comment type="function">
    <text evidence="10">Pyrophosphatase that catalyzes the hydrolysis of nucleoside triphosphates to their monophosphate derivatives, with a high preference for the non-canonical purine nucleotides XTP (xanthosine triphosphate), dITP (deoxyinosine triphosphate) and ITP. Seems to function as a house-cleaning enzyme that removes non-canonical purine nucleotides from the nucleotide pool, thus preventing their incorporation into DNA/RNA and avoiding chromosomal lesions.</text>
</comment>
<dbReference type="NCBIfam" id="TIGR00042">
    <property type="entry name" value="RdgB/HAM1 family non-canonical purine NTP pyrophosphatase"/>
    <property type="match status" value="1"/>
</dbReference>
<dbReference type="RefSeq" id="WP_011625625.1">
    <property type="nucleotide sequence ID" value="NZ_CP022358.1"/>
</dbReference>
<feature type="binding site" evidence="10">
    <location>
        <position position="176"/>
    </location>
    <ligand>
        <name>substrate</name>
    </ligand>
</feature>
<feature type="binding site" evidence="10">
    <location>
        <begin position="153"/>
        <end position="156"/>
    </location>
    <ligand>
        <name>substrate</name>
    </ligand>
</feature>
<feature type="binding site" evidence="10">
    <location>
        <position position="69"/>
    </location>
    <ligand>
        <name>Mg(2+)</name>
        <dbReference type="ChEBI" id="CHEBI:18420"/>
    </ligand>
</feature>
<dbReference type="GO" id="GO:0009146">
    <property type="term" value="P:purine nucleoside triphosphate catabolic process"/>
    <property type="evidence" value="ECO:0007669"/>
    <property type="project" value="UniProtKB-UniRule"/>
</dbReference>
<dbReference type="EMBL" id="CP022358">
    <property type="protein sequence ID" value="ASK70008.1"/>
    <property type="molecule type" value="Genomic_DNA"/>
</dbReference>
<keyword evidence="5 10" id="KW-0378">Hydrolase</keyword>
<evidence type="ECO:0000256" key="11">
    <source>
        <dbReference type="RuleBase" id="RU003781"/>
    </source>
</evidence>
<reference evidence="12 13" key="1">
    <citation type="submission" date="2017-07" db="EMBL/GenBank/DDBJ databases">
        <title>Phenotypical and genomic characterization of a clinical isolate of Shewanella bicestrii sp. nov. producing an extended-spectrum beta-lactamase and a new oxacillinase variant.</title>
        <authorList>
            <person name="Jousset A.B."/>
            <person name="Bonnin R.A."/>
            <person name="Girlich D."/>
            <person name="Dabos L."/>
            <person name="Potron A."/>
            <person name="Dortet L."/>
            <person name="Glaser P."/>
            <person name="Naas T."/>
        </authorList>
    </citation>
    <scope>NUCLEOTIDE SEQUENCE [LARGE SCALE GENOMIC DNA]</scope>
    <source>
        <strain evidence="12 13">JAB-1</strain>
    </source>
</reference>
<keyword evidence="13" id="KW-1185">Reference proteome</keyword>
<evidence type="ECO:0000256" key="2">
    <source>
        <dbReference type="ARBA" id="ARBA00011738"/>
    </source>
</evidence>
<dbReference type="PANTHER" id="PTHR11067">
    <property type="entry name" value="INOSINE TRIPHOSPHATE PYROPHOSPHATASE/HAM1 PROTEIN"/>
    <property type="match status" value="1"/>
</dbReference>
<keyword evidence="4 10" id="KW-0547">Nucleotide-binding</keyword>
<dbReference type="EC" id="3.6.1.66" evidence="10"/>
<feature type="binding site" evidence="10">
    <location>
        <begin position="181"/>
        <end position="182"/>
    </location>
    <ligand>
        <name>substrate</name>
    </ligand>
</feature>
<dbReference type="GO" id="GO:0036220">
    <property type="term" value="F:ITP diphosphatase activity"/>
    <property type="evidence" value="ECO:0007669"/>
    <property type="project" value="UniProtKB-UniRule"/>
</dbReference>
<dbReference type="SUPFAM" id="SSF52972">
    <property type="entry name" value="ITPase-like"/>
    <property type="match status" value="1"/>
</dbReference>
<accession>A0A220UP90</accession>
<evidence type="ECO:0000313" key="13">
    <source>
        <dbReference type="Proteomes" id="UP000198367"/>
    </source>
</evidence>
<gene>
    <name evidence="12" type="primary">rdgB</name>
    <name evidence="12" type="ORF">CF168_14695</name>
</gene>
<name>A0A220UP90_9GAMM</name>
<feature type="binding site" evidence="10">
    <location>
        <begin position="8"/>
        <end position="13"/>
    </location>
    <ligand>
        <name>substrate</name>
    </ligand>
</feature>
<evidence type="ECO:0000256" key="8">
    <source>
        <dbReference type="ARBA" id="ARBA00051875"/>
    </source>
</evidence>
<dbReference type="GO" id="GO:0036222">
    <property type="term" value="F:XTP diphosphatase activity"/>
    <property type="evidence" value="ECO:0007669"/>
    <property type="project" value="UniProtKB-UniRule"/>
</dbReference>
<comment type="caution">
    <text evidence="10">Lacks conserved residue(s) required for the propagation of feature annotation.</text>
</comment>
<dbReference type="GO" id="GO:0046872">
    <property type="term" value="F:metal ion binding"/>
    <property type="evidence" value="ECO:0007669"/>
    <property type="project" value="UniProtKB-KW"/>
</dbReference>
<dbReference type="HAMAP" id="MF_01405">
    <property type="entry name" value="Non_canon_purine_NTPase"/>
    <property type="match status" value="1"/>
</dbReference>
<keyword evidence="6 10" id="KW-0460">Magnesium</keyword>
<dbReference type="CDD" id="cd00515">
    <property type="entry name" value="HAM1"/>
    <property type="match status" value="1"/>
</dbReference>
<keyword evidence="7 10" id="KW-0546">Nucleotide metabolism</keyword>
<dbReference type="AlphaFoldDB" id="A0A220UP90"/>
<sequence length="205" mass="22182">MQQIVLASGNKGKLAEFDQMLAAYGVKVLPQSQFNVSEVAETGTTFVENAIIKARHAAQITGLAAIADDSGLEVDLLQGAPGIYSARYAGENAKDQDNVLKLLDTLKDNPAPRTARFQCVLVYMRHAKDPTPIICQASWEGQIDFVQRGDNGHGYDPIFIPEHHDCSAAQMSSDEKNALSHRGKALVQLIAAMQEKGVFTDGNAQ</sequence>
<dbReference type="GO" id="GO:0035870">
    <property type="term" value="F:dITP diphosphatase activity"/>
    <property type="evidence" value="ECO:0007669"/>
    <property type="project" value="UniProtKB-UniRule"/>
</dbReference>
<evidence type="ECO:0000256" key="9">
    <source>
        <dbReference type="ARBA" id="ARBA00052017"/>
    </source>
</evidence>
<dbReference type="Gene3D" id="3.90.950.10">
    <property type="match status" value="1"/>
</dbReference>
<organism evidence="12 13">
    <name type="scientific">Shewanella bicestrii</name>
    <dbReference type="NCBI Taxonomy" id="2018305"/>
    <lineage>
        <taxon>Bacteria</taxon>
        <taxon>Pseudomonadati</taxon>
        <taxon>Pseudomonadota</taxon>
        <taxon>Gammaproteobacteria</taxon>
        <taxon>Alteromonadales</taxon>
        <taxon>Shewanellaceae</taxon>
        <taxon>Shewanella</taxon>
    </lineage>
</organism>
<evidence type="ECO:0000256" key="1">
    <source>
        <dbReference type="ARBA" id="ARBA00008023"/>
    </source>
</evidence>
<evidence type="ECO:0000256" key="4">
    <source>
        <dbReference type="ARBA" id="ARBA00022741"/>
    </source>
</evidence>
<comment type="catalytic activity">
    <reaction evidence="10">
        <text>ITP + H2O = IMP + diphosphate + H(+)</text>
        <dbReference type="Rhea" id="RHEA:29399"/>
        <dbReference type="ChEBI" id="CHEBI:15377"/>
        <dbReference type="ChEBI" id="CHEBI:15378"/>
        <dbReference type="ChEBI" id="CHEBI:33019"/>
        <dbReference type="ChEBI" id="CHEBI:58053"/>
        <dbReference type="ChEBI" id="CHEBI:61402"/>
        <dbReference type="EC" id="3.6.1.66"/>
    </reaction>
</comment>
<proteinExistence type="inferred from homology"/>
<comment type="similarity">
    <text evidence="1 10 11">Belongs to the HAM1 NTPase family.</text>
</comment>
<dbReference type="GO" id="GO:0000166">
    <property type="term" value="F:nucleotide binding"/>
    <property type="evidence" value="ECO:0007669"/>
    <property type="project" value="UniProtKB-KW"/>
</dbReference>
<comment type="catalytic activity">
    <reaction evidence="9 10">
        <text>XTP + H2O = XMP + diphosphate + H(+)</text>
        <dbReference type="Rhea" id="RHEA:28610"/>
        <dbReference type="ChEBI" id="CHEBI:15377"/>
        <dbReference type="ChEBI" id="CHEBI:15378"/>
        <dbReference type="ChEBI" id="CHEBI:33019"/>
        <dbReference type="ChEBI" id="CHEBI:57464"/>
        <dbReference type="ChEBI" id="CHEBI:61314"/>
        <dbReference type="EC" id="3.6.1.66"/>
    </reaction>
</comment>